<evidence type="ECO:0000313" key="1">
    <source>
        <dbReference type="EMBL" id="GKS81291.1"/>
    </source>
</evidence>
<gene>
    <name evidence="1" type="ORF">LPAF129_09770</name>
</gene>
<proteinExistence type="predicted"/>
<name>A0ABQ5JGU3_9LACO</name>
<dbReference type="Proteomes" id="UP001055149">
    <property type="component" value="Unassembled WGS sequence"/>
</dbReference>
<comment type="caution">
    <text evidence="1">The sequence shown here is derived from an EMBL/GenBank/DDBJ whole genome shotgun (WGS) entry which is preliminary data.</text>
</comment>
<dbReference type="EMBL" id="BQXH01000007">
    <property type="protein sequence ID" value="GKS81291.1"/>
    <property type="molecule type" value="Genomic_DNA"/>
</dbReference>
<organism evidence="1 2">
    <name type="scientific">Ligilactobacillus pabuli</name>
    <dbReference type="NCBI Taxonomy" id="2886039"/>
    <lineage>
        <taxon>Bacteria</taxon>
        <taxon>Bacillati</taxon>
        <taxon>Bacillota</taxon>
        <taxon>Bacilli</taxon>
        <taxon>Lactobacillales</taxon>
        <taxon>Lactobacillaceae</taxon>
        <taxon>Ligilactobacillus</taxon>
    </lineage>
</organism>
<keyword evidence="2" id="KW-1185">Reference proteome</keyword>
<evidence type="ECO:0008006" key="3">
    <source>
        <dbReference type="Google" id="ProtNLM"/>
    </source>
</evidence>
<accession>A0ABQ5JGU3</accession>
<evidence type="ECO:0000313" key="2">
    <source>
        <dbReference type="Proteomes" id="UP001055149"/>
    </source>
</evidence>
<sequence length="74" mass="9128">MWINLYIWRFQQLSGTLRCDIQHGSRPGTPYDNAPMEYWWNEFKSHWMEYQTMPTTFEETVKLLKKVNHYNRLA</sequence>
<reference evidence="1" key="1">
    <citation type="journal article" date="2022" name="Int. J. Syst. Evol. Microbiol.">
        <title>A novel species of lactic acid bacteria, Ligilactobacillus pabuli sp. nov., isolated from alfalfa silage.</title>
        <authorList>
            <person name="Tohno M."/>
            <person name="Tanizawa Y."/>
            <person name="Sawada H."/>
            <person name="Sakamoto M."/>
            <person name="Ohkuma M."/>
            <person name="Kobayashi H."/>
        </authorList>
    </citation>
    <scope>NUCLEOTIDE SEQUENCE</scope>
    <source>
        <strain evidence="1">AF129</strain>
    </source>
</reference>
<protein>
    <recommendedName>
        <fullName evidence="3">Integrase catalytic domain-containing protein</fullName>
    </recommendedName>
</protein>